<feature type="compositionally biased region" description="Acidic residues" evidence="6">
    <location>
        <begin position="449"/>
        <end position="460"/>
    </location>
</feature>
<feature type="compositionally biased region" description="Polar residues" evidence="6">
    <location>
        <begin position="347"/>
        <end position="371"/>
    </location>
</feature>
<name>A0AAV1P8X9_SCOSC</name>
<evidence type="ECO:0000256" key="6">
    <source>
        <dbReference type="SAM" id="MobiDB-lite"/>
    </source>
</evidence>
<protein>
    <recommendedName>
        <fullName evidence="5">Phosphatase and actin regulator</fullName>
    </recommendedName>
</protein>
<feature type="repeat" description="RPEL" evidence="4">
    <location>
        <begin position="511"/>
        <end position="536"/>
    </location>
</feature>
<dbReference type="PANTHER" id="PTHR12751:SF5">
    <property type="entry name" value="PHOSPHATASE AND ACTIN REGULATOR 2"/>
    <property type="match status" value="1"/>
</dbReference>
<evidence type="ECO:0000256" key="4">
    <source>
        <dbReference type="PROSITE-ProRule" id="PRU00401"/>
    </source>
</evidence>
<feature type="region of interest" description="Disordered" evidence="6">
    <location>
        <begin position="95"/>
        <end position="463"/>
    </location>
</feature>
<feature type="compositionally biased region" description="Basic and acidic residues" evidence="6">
    <location>
        <begin position="121"/>
        <end position="136"/>
    </location>
</feature>
<feature type="compositionally biased region" description="Polar residues" evidence="6">
    <location>
        <begin position="106"/>
        <end position="120"/>
    </location>
</feature>
<gene>
    <name evidence="7" type="ORF">FSCOSCO3_A028206</name>
</gene>
<keyword evidence="2 5" id="KW-0677">Repeat</keyword>
<dbReference type="AlphaFoldDB" id="A0AAV1P8X9"/>
<comment type="similarity">
    <text evidence="1 5">Belongs to the phosphatase and actin regulator family.</text>
</comment>
<feature type="compositionally biased region" description="Polar residues" evidence="6">
    <location>
        <begin position="302"/>
        <end position="333"/>
    </location>
</feature>
<evidence type="ECO:0000256" key="1">
    <source>
        <dbReference type="ARBA" id="ARBA00009795"/>
    </source>
</evidence>
<evidence type="ECO:0000256" key="5">
    <source>
        <dbReference type="RuleBase" id="RU301113"/>
    </source>
</evidence>
<dbReference type="Gene3D" id="6.10.140.2130">
    <property type="match status" value="1"/>
</dbReference>
<feature type="repeat" description="RPEL" evidence="4">
    <location>
        <begin position="549"/>
        <end position="574"/>
    </location>
</feature>
<comment type="caution">
    <text evidence="7">The sequence shown here is derived from an EMBL/GenBank/DDBJ whole genome shotgun (WGS) entry which is preliminary data.</text>
</comment>
<keyword evidence="3 5" id="KW-0009">Actin-binding</keyword>
<proteinExistence type="inferred from homology"/>
<feature type="compositionally biased region" description="Polar residues" evidence="6">
    <location>
        <begin position="261"/>
        <end position="271"/>
    </location>
</feature>
<dbReference type="Pfam" id="PF02755">
    <property type="entry name" value="RPEL"/>
    <property type="match status" value="4"/>
</dbReference>
<dbReference type="GO" id="GO:0003779">
    <property type="term" value="F:actin binding"/>
    <property type="evidence" value="ECO:0007669"/>
    <property type="project" value="UniProtKB-KW"/>
</dbReference>
<feature type="region of interest" description="Disordered" evidence="6">
    <location>
        <begin position="1"/>
        <end position="24"/>
    </location>
</feature>
<evidence type="ECO:0000256" key="3">
    <source>
        <dbReference type="ARBA" id="ARBA00023203"/>
    </source>
</evidence>
<feature type="compositionally biased region" description="Low complexity" evidence="6">
    <location>
        <begin position="197"/>
        <end position="214"/>
    </location>
</feature>
<organism evidence="7 8">
    <name type="scientific">Scomber scombrus</name>
    <name type="common">Atlantic mackerel</name>
    <name type="synonym">Scomber vernalis</name>
    <dbReference type="NCBI Taxonomy" id="13677"/>
    <lineage>
        <taxon>Eukaryota</taxon>
        <taxon>Metazoa</taxon>
        <taxon>Chordata</taxon>
        <taxon>Craniata</taxon>
        <taxon>Vertebrata</taxon>
        <taxon>Euteleostomi</taxon>
        <taxon>Actinopterygii</taxon>
        <taxon>Neopterygii</taxon>
        <taxon>Teleostei</taxon>
        <taxon>Neoteleostei</taxon>
        <taxon>Acanthomorphata</taxon>
        <taxon>Pelagiaria</taxon>
        <taxon>Scombriformes</taxon>
        <taxon>Scombridae</taxon>
        <taxon>Scomber</taxon>
    </lineage>
</organism>
<comment type="subunit">
    <text evidence="5">Binds PPP1CA and actin.</text>
</comment>
<dbReference type="Proteomes" id="UP001314229">
    <property type="component" value="Unassembled WGS sequence"/>
</dbReference>
<feature type="compositionally biased region" description="Polar residues" evidence="6">
    <location>
        <begin position="1"/>
        <end position="13"/>
    </location>
</feature>
<feature type="repeat" description="RPEL" evidence="4">
    <location>
        <begin position="76"/>
        <end position="101"/>
    </location>
</feature>
<feature type="compositionally biased region" description="Low complexity" evidence="6">
    <location>
        <begin position="239"/>
        <end position="253"/>
    </location>
</feature>
<feature type="compositionally biased region" description="Polar residues" evidence="6">
    <location>
        <begin position="279"/>
        <end position="295"/>
    </location>
</feature>
<dbReference type="Gene3D" id="6.10.140.1750">
    <property type="match status" value="1"/>
</dbReference>
<feature type="compositionally biased region" description="Polar residues" evidence="6">
    <location>
        <begin position="170"/>
        <end position="179"/>
    </location>
</feature>
<evidence type="ECO:0000313" key="7">
    <source>
        <dbReference type="EMBL" id="CAK6967112.1"/>
    </source>
</evidence>
<dbReference type="GO" id="GO:0030036">
    <property type="term" value="P:actin cytoskeleton organization"/>
    <property type="evidence" value="ECO:0007669"/>
    <property type="project" value="TreeGrafter"/>
</dbReference>
<sequence>MGQTAVSAVSQPASVDGLEKSPSLPGCDVVVDSATNTQNAAGPRQQRGKLSSLGKIFKPWKWRKKKTSDKFQDLSKVLERKISTRQTREDLIRKGVLMPEQDEPVNSENLNGHATSTVTSEEVKVDIESTEPHLEEQATGPASTEDETEKCNTKPPAQAKQVRPRDPQTKKQQSATLPASSKLAGGTAATTRHKDSAAGTKKTAKTTGKAGSSTQAKANPRSTNSASRGNAKSSHSKKTGCTTKTTSSTTPRSRASKDAGGTSQTNGTNTKTNRKAETRISSSVPQKASTETPSQPGELKSSPLSSDIQPGSSKASEAEGTQATSQSDPQSKSAGGEAQSGMALEPSVQSPHINTAIEDTSFTVGETVSSSEGEKQGRTGGGGAEEEEKKKGEVESAGENSPRSAEDHAENLHGHSVNVEDAKVTVIPDRPRYSQTSDSDSDGPILYRDEEEEEEEEDEYTSSSLAIKIRRRDTLNIKLGNRPSKRELEEKNILPRSSVTERHELRQQIGSKLVRRLSQRPTTEELEQRNILKQKNEVEEQEAKQEIKRRLSRKLSVRPTVAELIARRILRFNEYVEVTDAKDYDRRADKPWTRLTPADKAAIRKELNEFKSKEMAVHEESKQFTRFHRP</sequence>
<dbReference type="PROSITE" id="PS51073">
    <property type="entry name" value="RPEL"/>
    <property type="match status" value="4"/>
</dbReference>
<evidence type="ECO:0000256" key="2">
    <source>
        <dbReference type="ARBA" id="ARBA00022737"/>
    </source>
</evidence>
<dbReference type="EMBL" id="CAWUFR010000100">
    <property type="protein sequence ID" value="CAK6967112.1"/>
    <property type="molecule type" value="Genomic_DNA"/>
</dbReference>
<accession>A0AAV1P8X9</accession>
<keyword evidence="8" id="KW-1185">Reference proteome</keyword>
<feature type="repeat" description="RPEL" evidence="4">
    <location>
        <begin position="473"/>
        <end position="498"/>
    </location>
</feature>
<dbReference type="PANTHER" id="PTHR12751">
    <property type="entry name" value="PHOSPHATASE AND ACTIN REGULATOR PHACTR"/>
    <property type="match status" value="1"/>
</dbReference>
<dbReference type="SMART" id="SM00707">
    <property type="entry name" value="RPEL"/>
    <property type="match status" value="4"/>
</dbReference>
<dbReference type="GO" id="GO:0004864">
    <property type="term" value="F:protein phosphatase inhibitor activity"/>
    <property type="evidence" value="ECO:0007669"/>
    <property type="project" value="UniProtKB-UniRule"/>
</dbReference>
<evidence type="ECO:0000313" key="8">
    <source>
        <dbReference type="Proteomes" id="UP001314229"/>
    </source>
</evidence>
<dbReference type="InterPro" id="IPR004018">
    <property type="entry name" value="RPEL_repeat"/>
</dbReference>
<feature type="compositionally biased region" description="Basic and acidic residues" evidence="6">
    <location>
        <begin position="404"/>
        <end position="423"/>
    </location>
</feature>
<feature type="compositionally biased region" description="Polar residues" evidence="6">
    <location>
        <begin position="215"/>
        <end position="231"/>
    </location>
</feature>
<reference evidence="7 8" key="1">
    <citation type="submission" date="2024-01" db="EMBL/GenBank/DDBJ databases">
        <authorList>
            <person name="Alioto T."/>
            <person name="Alioto T."/>
            <person name="Gomez Garrido J."/>
        </authorList>
    </citation>
    <scope>NUCLEOTIDE SEQUENCE [LARGE SCALE GENOMIC DNA]</scope>
</reference>